<protein>
    <submittedName>
        <fullName evidence="2">Uncharacterized protein</fullName>
    </submittedName>
</protein>
<dbReference type="GeneID" id="27348126"/>
<evidence type="ECO:0000313" key="3">
    <source>
        <dbReference type="Proteomes" id="UP000054466"/>
    </source>
</evidence>
<feature type="compositionally biased region" description="Basic residues" evidence="1">
    <location>
        <begin position="68"/>
        <end position="77"/>
    </location>
</feature>
<keyword evidence="3" id="KW-1185">Reference proteome</keyword>
<proteinExistence type="predicted"/>
<accession>A0A0D2AL81</accession>
<gene>
    <name evidence="2" type="ORF">PV07_08932</name>
</gene>
<dbReference type="VEuPathDB" id="FungiDB:PV07_08932"/>
<reference evidence="2 3" key="1">
    <citation type="submission" date="2015-01" db="EMBL/GenBank/DDBJ databases">
        <title>The Genome Sequence of Cladophialophora immunda CBS83496.</title>
        <authorList>
            <consortium name="The Broad Institute Genomics Platform"/>
            <person name="Cuomo C."/>
            <person name="de Hoog S."/>
            <person name="Gorbushina A."/>
            <person name="Stielow B."/>
            <person name="Teixiera M."/>
            <person name="Abouelleil A."/>
            <person name="Chapman S.B."/>
            <person name="Priest M."/>
            <person name="Young S.K."/>
            <person name="Wortman J."/>
            <person name="Nusbaum C."/>
            <person name="Birren B."/>
        </authorList>
    </citation>
    <scope>NUCLEOTIDE SEQUENCE [LARGE SCALE GENOMIC DNA]</scope>
    <source>
        <strain evidence="2 3">CBS 83496</strain>
    </source>
</reference>
<dbReference type="EMBL" id="KN847044">
    <property type="protein sequence ID" value="KIW25782.1"/>
    <property type="molecule type" value="Genomic_DNA"/>
</dbReference>
<evidence type="ECO:0000256" key="1">
    <source>
        <dbReference type="SAM" id="MobiDB-lite"/>
    </source>
</evidence>
<dbReference type="AlphaFoldDB" id="A0A0D2AL81"/>
<dbReference type="HOGENOM" id="CLU_1555079_0_0_1"/>
<dbReference type="Proteomes" id="UP000054466">
    <property type="component" value="Unassembled WGS sequence"/>
</dbReference>
<dbReference type="RefSeq" id="XP_016245998.1">
    <property type="nucleotide sequence ID" value="XM_016396142.1"/>
</dbReference>
<feature type="compositionally biased region" description="Polar residues" evidence="1">
    <location>
        <begin position="86"/>
        <end position="98"/>
    </location>
</feature>
<sequence length="172" mass="18881">MKSTPAVRGGACEGCEGCFCPVGIRVQVELRQKGGSDSRPKGETVGNLFCSFLFFSFRARIVMAQSKRQTRTGRGKKQTQERSDQGRQIYSNRGTEGMSSRHKAESGSGQSVSHVKAAWKPEHEASLRKMHERPDGVRLVAPQPRGLISNRGYGRSIWTGGSMHGQDSIGDR</sequence>
<evidence type="ECO:0000313" key="2">
    <source>
        <dbReference type="EMBL" id="KIW25782.1"/>
    </source>
</evidence>
<name>A0A0D2AL81_9EURO</name>
<feature type="region of interest" description="Disordered" evidence="1">
    <location>
        <begin position="66"/>
        <end position="118"/>
    </location>
</feature>
<organism evidence="2 3">
    <name type="scientific">Cladophialophora immunda</name>
    <dbReference type="NCBI Taxonomy" id="569365"/>
    <lineage>
        <taxon>Eukaryota</taxon>
        <taxon>Fungi</taxon>
        <taxon>Dikarya</taxon>
        <taxon>Ascomycota</taxon>
        <taxon>Pezizomycotina</taxon>
        <taxon>Eurotiomycetes</taxon>
        <taxon>Chaetothyriomycetidae</taxon>
        <taxon>Chaetothyriales</taxon>
        <taxon>Herpotrichiellaceae</taxon>
        <taxon>Cladophialophora</taxon>
    </lineage>
</organism>